<sequence>MEGEWFAPDWTSGDAIMTSFKKTATAALAAL</sequence>
<comment type="caution">
    <text evidence="1">The sequence shown here is derived from an EMBL/GenBank/DDBJ whole genome shotgun (WGS) entry which is preliminary data.</text>
</comment>
<dbReference type="EMBL" id="PQFZ01000038">
    <property type="protein sequence ID" value="POR45229.1"/>
    <property type="molecule type" value="Genomic_DNA"/>
</dbReference>
<feature type="non-terminal residue" evidence="1">
    <location>
        <position position="31"/>
    </location>
</feature>
<organism evidence="1 2">
    <name type="scientific">Bosea psychrotolerans</name>
    <dbReference type="NCBI Taxonomy" id="1871628"/>
    <lineage>
        <taxon>Bacteria</taxon>
        <taxon>Pseudomonadati</taxon>
        <taxon>Pseudomonadota</taxon>
        <taxon>Alphaproteobacteria</taxon>
        <taxon>Hyphomicrobiales</taxon>
        <taxon>Boseaceae</taxon>
        <taxon>Bosea</taxon>
    </lineage>
</organism>
<evidence type="ECO:0000313" key="2">
    <source>
        <dbReference type="Proteomes" id="UP000236919"/>
    </source>
</evidence>
<reference evidence="1 2" key="1">
    <citation type="submission" date="2018-01" db="EMBL/GenBank/DDBJ databases">
        <title>Genomic Encyclopedia of Type Strains, Phase III (KMG-III): the genomes of soil and plant-associated and newly described type strains.</title>
        <authorList>
            <person name="Whitman W."/>
        </authorList>
    </citation>
    <scope>NUCLEOTIDE SEQUENCE [LARGE SCALE GENOMIC DNA]</scope>
    <source>
        <strain evidence="1 2">1131</strain>
    </source>
</reference>
<evidence type="ECO:0000313" key="1">
    <source>
        <dbReference type="EMBL" id="POR45229.1"/>
    </source>
</evidence>
<dbReference type="Proteomes" id="UP000236919">
    <property type="component" value="Unassembled WGS sequence"/>
</dbReference>
<protein>
    <submittedName>
        <fullName evidence="1">Uncharacterized protein</fullName>
    </submittedName>
</protein>
<name>A0A2S4LSA7_9HYPH</name>
<keyword evidence="2" id="KW-1185">Reference proteome</keyword>
<gene>
    <name evidence="1" type="ORF">CYD53_1381</name>
</gene>
<proteinExistence type="predicted"/>
<dbReference type="AlphaFoldDB" id="A0A2S4LSA7"/>
<accession>A0A2S4LSA7</accession>